<feature type="transmembrane region" description="Helical" evidence="1">
    <location>
        <begin position="69"/>
        <end position="90"/>
    </location>
</feature>
<name>A0A7W9IAM9_9ACTN</name>
<evidence type="ECO:0000256" key="1">
    <source>
        <dbReference type="SAM" id="Phobius"/>
    </source>
</evidence>
<evidence type="ECO:0000313" key="3">
    <source>
        <dbReference type="Proteomes" id="UP000540685"/>
    </source>
</evidence>
<keyword evidence="1" id="KW-0812">Transmembrane</keyword>
<dbReference type="EMBL" id="JACHMP010000001">
    <property type="protein sequence ID" value="MBB5817189.1"/>
    <property type="molecule type" value="Genomic_DNA"/>
</dbReference>
<keyword evidence="3" id="KW-1185">Reference proteome</keyword>
<keyword evidence="1" id="KW-1133">Transmembrane helix</keyword>
<protein>
    <submittedName>
        <fullName evidence="2">Uncharacterized protein</fullName>
    </submittedName>
</protein>
<proteinExistence type="predicted"/>
<keyword evidence="1" id="KW-0472">Membrane</keyword>
<feature type="transmembrane region" description="Helical" evidence="1">
    <location>
        <begin position="7"/>
        <end position="25"/>
    </location>
</feature>
<dbReference type="Proteomes" id="UP000540685">
    <property type="component" value="Unassembled WGS sequence"/>
</dbReference>
<dbReference type="AlphaFoldDB" id="A0A7W9IAM9"/>
<organism evidence="2 3">
    <name type="scientific">Streptosporangium becharense</name>
    <dbReference type="NCBI Taxonomy" id="1816182"/>
    <lineage>
        <taxon>Bacteria</taxon>
        <taxon>Bacillati</taxon>
        <taxon>Actinomycetota</taxon>
        <taxon>Actinomycetes</taxon>
        <taxon>Streptosporangiales</taxon>
        <taxon>Streptosporangiaceae</taxon>
        <taxon>Streptosporangium</taxon>
    </lineage>
</organism>
<comment type="caution">
    <text evidence="2">The sequence shown here is derived from an EMBL/GenBank/DDBJ whole genome shotgun (WGS) entry which is preliminary data.</text>
</comment>
<evidence type="ECO:0000313" key="2">
    <source>
        <dbReference type="EMBL" id="MBB5817189.1"/>
    </source>
</evidence>
<dbReference type="PROSITE" id="PS51257">
    <property type="entry name" value="PROKAR_LIPOPROTEIN"/>
    <property type="match status" value="1"/>
</dbReference>
<gene>
    <name evidence="2" type="ORF">F4562_000251</name>
</gene>
<accession>A0A7W9IAM9</accession>
<sequence>MNVVSRLLKICGIIAMILGSVWFVLSCGTSLSGDMCGARSIRPGMVCVDEAGRERTYEQMITAKEGGPAQMTVGGAIFAGGVVLNVLSGVMSRRARAGRRQAT</sequence>
<reference evidence="2 3" key="1">
    <citation type="submission" date="2020-08" db="EMBL/GenBank/DDBJ databases">
        <title>Sequencing the genomes of 1000 actinobacteria strains.</title>
        <authorList>
            <person name="Klenk H.-P."/>
        </authorList>
    </citation>
    <scope>NUCLEOTIDE SEQUENCE [LARGE SCALE GENOMIC DNA]</scope>
    <source>
        <strain evidence="2 3">DSM 46887</strain>
    </source>
</reference>
<dbReference type="RefSeq" id="WP_184546247.1">
    <property type="nucleotide sequence ID" value="NZ_JACHMP010000001.1"/>
</dbReference>